<organism evidence="1 2">
    <name type="scientific">Gluconobacter oxydans NBRC 3293</name>
    <dbReference type="NCBI Taxonomy" id="1315969"/>
    <lineage>
        <taxon>Bacteria</taxon>
        <taxon>Pseudomonadati</taxon>
        <taxon>Pseudomonadota</taxon>
        <taxon>Alphaproteobacteria</taxon>
        <taxon>Acetobacterales</taxon>
        <taxon>Acetobacteraceae</taxon>
        <taxon>Gluconobacter</taxon>
    </lineage>
</organism>
<reference evidence="1 2" key="1">
    <citation type="submission" date="2013-04" db="EMBL/GenBank/DDBJ databases">
        <title>Gluconobacter oxydans NBRC 3293 whole genome sequence.</title>
        <authorList>
            <person name="Matsutani M."/>
            <person name="Yakushi T."/>
            <person name="Matsushita K."/>
        </authorList>
    </citation>
    <scope>NUCLEOTIDE SEQUENCE [LARGE SCALE GENOMIC DNA]</scope>
    <source>
        <strain evidence="1 2">NBRC 3293</strain>
    </source>
</reference>
<dbReference type="AlphaFoldDB" id="A0A829WL71"/>
<evidence type="ECO:0000313" key="1">
    <source>
        <dbReference type="EMBL" id="GEM16015.1"/>
    </source>
</evidence>
<comment type="caution">
    <text evidence="1">The sequence shown here is derived from an EMBL/GenBank/DDBJ whole genome shotgun (WGS) entry which is preliminary data.</text>
</comment>
<dbReference type="EMBL" id="BARJ01000002">
    <property type="protein sequence ID" value="GEM16015.1"/>
    <property type="molecule type" value="Genomic_DNA"/>
</dbReference>
<proteinExistence type="predicted"/>
<dbReference type="Proteomes" id="UP000484858">
    <property type="component" value="Unassembled WGS sequence"/>
</dbReference>
<gene>
    <name evidence="1" type="ORF">NBRC3293_0512</name>
</gene>
<dbReference type="RefSeq" id="WP_172492005.1">
    <property type="nucleotide sequence ID" value="NZ_BARJ01000002.1"/>
</dbReference>
<evidence type="ECO:0000313" key="2">
    <source>
        <dbReference type="Proteomes" id="UP000484858"/>
    </source>
</evidence>
<sequence length="504" mass="56668">MLPIVRHAARKILSFRKGGAAIFEKALDNEALFTKVLSEYEWREIKRLIRKRINIFQPGLSKQEINRRKKYAKKIIQSMRRTGHKKRSAPLSRRVLAIRKKKSILLEAFYPDREVTWQNVTKRSRTEHEVDLKDFSLIDYPEKTIKNLQDIARGESLWVWFKINFLDTACLDISPYLILGLMHKSMPLLSAGGKITPAVTGMIDAVGLAELLSIGHISRYEKEPIFHAFRVRHRRSTGSSTSHNIAAEPSSRESITDDLIDTVDQWLRGLVQKELNKDGKYHLSSIVGEILNNAERHSDLVKRDGDWAIAGFLSYVRDNKNPEKINTFCSLSIISLGATICDSISECEDFETKNSMNGYIEKHHRDAGVSKECLATIYALQDGVSRFQQDDTGDKSRGGVGMMDMIQFVGALGALGIEDEPPAITVLSGEACINIRLPHFSAILTNARENQPRQIWFNDSNDIAVAPDAAYVKSMPVRFPGTAVAIRFYISPNSEALSHGEGGV</sequence>
<protein>
    <submittedName>
        <fullName evidence="1">Uncharacterized protein</fullName>
    </submittedName>
</protein>
<accession>A0A829WL71</accession>
<name>A0A829WL71_GLUOY</name>